<dbReference type="Proteomes" id="UP000516437">
    <property type="component" value="Unassembled WGS sequence"/>
</dbReference>
<gene>
    <name evidence="2" type="ORF">CJ030_MR0G024308</name>
</gene>
<sequence>MEGPSNPRTSALGIYSPKGTPNQGSDTPLSWAFINKTPSGPPLARAKHKGVVIQKLEFKENLKAEEATKTKLKQIEAQYSCMDIDTSGLNTVRGAKRQLAFNNEDNPQPQPEKKINEEGFTIFFGPSQDSANNDEELKELMPLAKWK</sequence>
<dbReference type="EMBL" id="RXIC02000471">
    <property type="protein sequence ID" value="KAB1199417.1"/>
    <property type="molecule type" value="Genomic_DNA"/>
</dbReference>
<evidence type="ECO:0000313" key="3">
    <source>
        <dbReference type="Proteomes" id="UP000516437"/>
    </source>
</evidence>
<proteinExistence type="predicted"/>
<evidence type="ECO:0000313" key="2">
    <source>
        <dbReference type="EMBL" id="KAB1199417.1"/>
    </source>
</evidence>
<evidence type="ECO:0000256" key="1">
    <source>
        <dbReference type="SAM" id="MobiDB-lite"/>
    </source>
</evidence>
<comment type="caution">
    <text evidence="2">The sequence shown here is derived from an EMBL/GenBank/DDBJ whole genome shotgun (WGS) entry which is preliminary data.</text>
</comment>
<accession>A0A6A1UHW0</accession>
<feature type="region of interest" description="Disordered" evidence="1">
    <location>
        <begin position="124"/>
        <end position="147"/>
    </location>
</feature>
<dbReference type="AlphaFoldDB" id="A0A6A1UHW0"/>
<reference evidence="2 3" key="1">
    <citation type="journal article" date="2019" name="Plant Biotechnol. J.">
        <title>The red bayberry genome and genetic basis of sex determination.</title>
        <authorList>
            <person name="Jia H.M."/>
            <person name="Jia H.J."/>
            <person name="Cai Q.L."/>
            <person name="Wang Y."/>
            <person name="Zhao H.B."/>
            <person name="Yang W.F."/>
            <person name="Wang G.Y."/>
            <person name="Li Y.H."/>
            <person name="Zhan D.L."/>
            <person name="Shen Y.T."/>
            <person name="Niu Q.F."/>
            <person name="Chang L."/>
            <person name="Qiu J."/>
            <person name="Zhao L."/>
            <person name="Xie H.B."/>
            <person name="Fu W.Y."/>
            <person name="Jin J."/>
            <person name="Li X.W."/>
            <person name="Jiao Y."/>
            <person name="Zhou C.C."/>
            <person name="Tu T."/>
            <person name="Chai C.Y."/>
            <person name="Gao J.L."/>
            <person name="Fan L.J."/>
            <person name="van de Weg E."/>
            <person name="Wang J.Y."/>
            <person name="Gao Z.S."/>
        </authorList>
    </citation>
    <scope>NUCLEOTIDE SEQUENCE [LARGE SCALE GENOMIC DNA]</scope>
    <source>
        <tissue evidence="2">Leaves</tissue>
    </source>
</reference>
<organism evidence="2 3">
    <name type="scientific">Morella rubra</name>
    <name type="common">Chinese bayberry</name>
    <dbReference type="NCBI Taxonomy" id="262757"/>
    <lineage>
        <taxon>Eukaryota</taxon>
        <taxon>Viridiplantae</taxon>
        <taxon>Streptophyta</taxon>
        <taxon>Embryophyta</taxon>
        <taxon>Tracheophyta</taxon>
        <taxon>Spermatophyta</taxon>
        <taxon>Magnoliopsida</taxon>
        <taxon>eudicotyledons</taxon>
        <taxon>Gunneridae</taxon>
        <taxon>Pentapetalae</taxon>
        <taxon>rosids</taxon>
        <taxon>fabids</taxon>
        <taxon>Fagales</taxon>
        <taxon>Myricaceae</taxon>
        <taxon>Morella</taxon>
    </lineage>
</organism>
<protein>
    <submittedName>
        <fullName evidence="2">Uncharacterized protein</fullName>
    </submittedName>
</protein>
<name>A0A6A1UHW0_9ROSI</name>
<feature type="region of interest" description="Disordered" evidence="1">
    <location>
        <begin position="1"/>
        <end position="47"/>
    </location>
</feature>
<feature type="compositionally biased region" description="Polar residues" evidence="1">
    <location>
        <begin position="19"/>
        <end position="28"/>
    </location>
</feature>
<keyword evidence="3" id="KW-1185">Reference proteome</keyword>